<dbReference type="InterPro" id="IPR013228">
    <property type="entry name" value="PE-PPE_C"/>
</dbReference>
<sequence>MSKRTRRIGESLIAATAVVAIGVSATVPDTLAWTRSATSTIELAAVVTPGTATNPDATGIDQFYGVDWNATYGPTVVATFHLLRDQIQVDAIDAALKTNPEPNVVLTSGRGAGNASALVSSYVRNSDPTLYRTDWMLDNNIDRPNGGYATRLPFFAAVGVNPCPTPTTTGADIIDVGYEYAWNSDVPLYTTNVLALLNSITEYAYRYRKQDSVVLPDALLNPDGSVNFGAAPGHYVVDTDGTVTFAPLSADNSTVYVTYKSNGLAILRPFRDFGGKGGQLFADLVEPALKVIVDAGYPNNDPISAPDVYTPMRLFAPPKVLLTAAERLPAAIHQGIAAARADIKNRPKAAPATKHAAVKKAGGTGHSKR</sequence>
<name>A0ABY3TT81_9MYCO</name>
<dbReference type="RefSeq" id="WP_240178946.1">
    <property type="nucleotide sequence ID" value="NZ_CP092362.2"/>
</dbReference>
<proteinExistence type="predicted"/>
<evidence type="ECO:0000313" key="4">
    <source>
        <dbReference type="Proteomes" id="UP001055337"/>
    </source>
</evidence>
<reference evidence="3" key="1">
    <citation type="submission" date="2022-08" db="EMBL/GenBank/DDBJ databases">
        <title>Whole genome sequencing of non-tuberculosis mycobacteria type-strains.</title>
        <authorList>
            <person name="Igarashi Y."/>
            <person name="Osugi A."/>
            <person name="Mitarai S."/>
        </authorList>
    </citation>
    <scope>NUCLEOTIDE SEQUENCE</scope>
    <source>
        <strain evidence="3">JCM 16369</strain>
    </source>
</reference>
<dbReference type="Pfam" id="PF08237">
    <property type="entry name" value="PE-PPE"/>
    <property type="match status" value="1"/>
</dbReference>
<keyword evidence="4" id="KW-1185">Reference proteome</keyword>
<evidence type="ECO:0000256" key="1">
    <source>
        <dbReference type="SAM" id="MobiDB-lite"/>
    </source>
</evidence>
<evidence type="ECO:0000313" key="3">
    <source>
        <dbReference type="EMBL" id="ULN42528.1"/>
    </source>
</evidence>
<feature type="domain" description="PE-PPE" evidence="2">
    <location>
        <begin position="69"/>
        <end position="297"/>
    </location>
</feature>
<dbReference type="EMBL" id="CP092362">
    <property type="protein sequence ID" value="ULN42528.1"/>
    <property type="molecule type" value="Genomic_DNA"/>
</dbReference>
<protein>
    <submittedName>
        <fullName evidence="3">PE-PPE domain-containing protein</fullName>
    </submittedName>
</protein>
<dbReference type="Proteomes" id="UP001055337">
    <property type="component" value="Chromosome"/>
</dbReference>
<organism evidence="3 4">
    <name type="scientific">Mycolicibacterium crocinum</name>
    <dbReference type="NCBI Taxonomy" id="388459"/>
    <lineage>
        <taxon>Bacteria</taxon>
        <taxon>Bacillati</taxon>
        <taxon>Actinomycetota</taxon>
        <taxon>Actinomycetes</taxon>
        <taxon>Mycobacteriales</taxon>
        <taxon>Mycobacteriaceae</taxon>
        <taxon>Mycolicibacterium</taxon>
    </lineage>
</organism>
<gene>
    <name evidence="3" type="ORF">MI149_05260</name>
</gene>
<evidence type="ECO:0000259" key="2">
    <source>
        <dbReference type="Pfam" id="PF08237"/>
    </source>
</evidence>
<accession>A0ABY3TT81</accession>
<feature type="region of interest" description="Disordered" evidence="1">
    <location>
        <begin position="347"/>
        <end position="369"/>
    </location>
</feature>